<name>A0A9N8WG07_9GLOM</name>
<sequence length="150" mass="16914">MNKLRNLSVPLLYSRGRTPPIKTNNSLSLLRLTVAPKRFSTEDATIVSTDKSTDALEQTTNRSLPWSKSQRTRKDALVGPRFEQTDLEAQASVQLTLLYIHTTAKTSGGNRVNCRRTNTLRGRSNCRVSRRRGSARSSTNIHKFGELYLH</sequence>
<dbReference type="Proteomes" id="UP000789342">
    <property type="component" value="Unassembled WGS sequence"/>
</dbReference>
<keyword evidence="2" id="KW-1185">Reference proteome</keyword>
<dbReference type="AlphaFoldDB" id="A0A9N8WG07"/>
<dbReference type="EMBL" id="CAJVPV010001047">
    <property type="protein sequence ID" value="CAG8484434.1"/>
    <property type="molecule type" value="Genomic_DNA"/>
</dbReference>
<accession>A0A9N8WG07</accession>
<dbReference type="OrthoDB" id="307899at2759"/>
<evidence type="ECO:0000313" key="1">
    <source>
        <dbReference type="EMBL" id="CAG8484434.1"/>
    </source>
</evidence>
<proteinExistence type="predicted"/>
<gene>
    <name evidence="1" type="ORF">AMORRO_LOCUS2468</name>
</gene>
<organism evidence="1 2">
    <name type="scientific">Acaulospora morrowiae</name>
    <dbReference type="NCBI Taxonomy" id="94023"/>
    <lineage>
        <taxon>Eukaryota</taxon>
        <taxon>Fungi</taxon>
        <taxon>Fungi incertae sedis</taxon>
        <taxon>Mucoromycota</taxon>
        <taxon>Glomeromycotina</taxon>
        <taxon>Glomeromycetes</taxon>
        <taxon>Diversisporales</taxon>
        <taxon>Acaulosporaceae</taxon>
        <taxon>Acaulospora</taxon>
    </lineage>
</organism>
<comment type="caution">
    <text evidence="1">The sequence shown here is derived from an EMBL/GenBank/DDBJ whole genome shotgun (WGS) entry which is preliminary data.</text>
</comment>
<evidence type="ECO:0000313" key="2">
    <source>
        <dbReference type="Proteomes" id="UP000789342"/>
    </source>
</evidence>
<protein>
    <submittedName>
        <fullName evidence="1">14472_t:CDS:1</fullName>
    </submittedName>
</protein>
<reference evidence="1" key="1">
    <citation type="submission" date="2021-06" db="EMBL/GenBank/DDBJ databases">
        <authorList>
            <person name="Kallberg Y."/>
            <person name="Tangrot J."/>
            <person name="Rosling A."/>
        </authorList>
    </citation>
    <scope>NUCLEOTIDE SEQUENCE</scope>
    <source>
        <strain evidence="1">CL551</strain>
    </source>
</reference>